<dbReference type="PROSITE" id="PS51257">
    <property type="entry name" value="PROKAR_LIPOPROTEIN"/>
    <property type="match status" value="1"/>
</dbReference>
<organism evidence="3 4">
    <name type="scientific">Vibrio toranzoniae</name>
    <dbReference type="NCBI Taxonomy" id="1194427"/>
    <lineage>
        <taxon>Bacteria</taxon>
        <taxon>Pseudomonadati</taxon>
        <taxon>Pseudomonadota</taxon>
        <taxon>Gammaproteobacteria</taxon>
        <taxon>Vibrionales</taxon>
        <taxon>Vibrionaceae</taxon>
        <taxon>Vibrio</taxon>
    </lineage>
</organism>
<comment type="caution">
    <text evidence="3">The sequence shown here is derived from an EMBL/GenBank/DDBJ whole genome shotgun (WGS) entry which is preliminary data.</text>
</comment>
<protein>
    <submittedName>
        <fullName evidence="3">Serine/threonine protein kinase</fullName>
    </submittedName>
</protein>
<keyword evidence="4" id="KW-1185">Reference proteome</keyword>
<keyword evidence="3" id="KW-0808">Transferase</keyword>
<evidence type="ECO:0000313" key="4">
    <source>
        <dbReference type="Proteomes" id="UP000057389"/>
    </source>
</evidence>
<feature type="chain" id="PRO_5007133969" evidence="2">
    <location>
        <begin position="24"/>
        <end position="294"/>
    </location>
</feature>
<dbReference type="AlphaFoldDB" id="A0A109DBW5"/>
<keyword evidence="3" id="KW-0418">Kinase</keyword>
<proteinExistence type="predicted"/>
<dbReference type="OrthoDB" id="5878635at2"/>
<keyword evidence="2" id="KW-0732">Signal</keyword>
<name>A0A109DBW5_9VIBR</name>
<feature type="compositionally biased region" description="Gly residues" evidence="1">
    <location>
        <begin position="277"/>
        <end position="294"/>
    </location>
</feature>
<evidence type="ECO:0000256" key="1">
    <source>
        <dbReference type="SAM" id="MobiDB-lite"/>
    </source>
</evidence>
<feature type="region of interest" description="Disordered" evidence="1">
    <location>
        <begin position="262"/>
        <end position="294"/>
    </location>
</feature>
<sequence length="294" mass="29961">MKYKILALSVVGALLAGCGSDNGNSVPSTEAYSVMAYDPAVMGMKGSFSCDDGTTGTLAATNYSGVSEVTELTVLNSPQTCAFEFQATPGAKDVSNGKDMSKVSYKFPKGLAALGKTATASPISTLLEKKLDGAPYTPSAGSEIMADLGLDDLINNGDITDITDFLLRTEEVISKLPAKAASRVLATNAVLSDVLVVSSDVSADKLAGATKAIAKKVVEKYKDYPKTDAGNKIYLDLTENPTFIQGVVTNPDADVTIPPVAEQEAEPVPEPDEGSTGATGTGTGGGGNGGGTGG</sequence>
<feature type="signal peptide" evidence="2">
    <location>
        <begin position="1"/>
        <end position="23"/>
    </location>
</feature>
<dbReference type="GeneID" id="300177233"/>
<accession>A0A109DBW5</accession>
<keyword evidence="3" id="KW-0723">Serine/threonine-protein kinase</keyword>
<evidence type="ECO:0000256" key="2">
    <source>
        <dbReference type="SAM" id="SignalP"/>
    </source>
</evidence>
<dbReference type="EMBL" id="LMXU01000002">
    <property type="protein sequence ID" value="KWU02512.1"/>
    <property type="molecule type" value="Genomic_DNA"/>
</dbReference>
<dbReference type="GO" id="GO:0004674">
    <property type="term" value="F:protein serine/threonine kinase activity"/>
    <property type="evidence" value="ECO:0007669"/>
    <property type="project" value="UniProtKB-KW"/>
</dbReference>
<dbReference type="Proteomes" id="UP000057389">
    <property type="component" value="Unassembled WGS sequence"/>
</dbReference>
<dbReference type="RefSeq" id="WP_060466982.1">
    <property type="nucleotide sequence ID" value="NZ_AP025514.1"/>
</dbReference>
<gene>
    <name evidence="3" type="ORF">APQ14_00765</name>
</gene>
<reference evidence="3 4" key="1">
    <citation type="submission" date="2015-11" db="EMBL/GenBank/DDBJ databases">
        <title>Draft WGS of Vibrio toranzoniae.</title>
        <authorList>
            <person name="Lasa A."/>
            <person name="Romalde J.L."/>
        </authorList>
    </citation>
    <scope>NUCLEOTIDE SEQUENCE [LARGE SCALE GENOMIC DNA]</scope>
    <source>
        <strain evidence="3 4">Vb 10.8</strain>
    </source>
</reference>
<feature type="compositionally biased region" description="Acidic residues" evidence="1">
    <location>
        <begin position="263"/>
        <end position="273"/>
    </location>
</feature>
<evidence type="ECO:0000313" key="3">
    <source>
        <dbReference type="EMBL" id="KWU02512.1"/>
    </source>
</evidence>